<reference evidence="3" key="2">
    <citation type="submission" date="2025-09" db="UniProtKB">
        <authorList>
            <consortium name="Ensembl"/>
        </authorList>
    </citation>
    <scope>IDENTIFICATION</scope>
</reference>
<feature type="transmembrane region" description="Helical" evidence="1">
    <location>
        <begin position="6"/>
        <end position="27"/>
    </location>
</feature>
<dbReference type="AlphaFoldDB" id="A0A3B4AEP6"/>
<name>A0A3B4AEP6_9GOBI</name>
<keyword evidence="1" id="KW-0472">Membrane</keyword>
<evidence type="ECO:0000313" key="4">
    <source>
        <dbReference type="Proteomes" id="UP000261520"/>
    </source>
</evidence>
<dbReference type="SMART" id="SM00034">
    <property type="entry name" value="CLECT"/>
    <property type="match status" value="1"/>
</dbReference>
<keyword evidence="1" id="KW-0812">Transmembrane</keyword>
<feature type="domain" description="C-type lectin" evidence="2">
    <location>
        <begin position="31"/>
        <end position="143"/>
    </location>
</feature>
<dbReference type="PANTHER" id="PTHR45784:SF5">
    <property type="entry name" value="C-TYPE LECTIN DOMAIN FAMILY 20 MEMBER A-RELATED"/>
    <property type="match status" value="1"/>
</dbReference>
<reference evidence="3" key="1">
    <citation type="submission" date="2025-08" db="UniProtKB">
        <authorList>
            <consortium name="Ensembl"/>
        </authorList>
    </citation>
    <scope>IDENTIFICATION</scope>
</reference>
<sequence length="152" mass="17485">TGNNLVATSLCVLVSSIVMKLPLFLLYDLSFATENFILINTPKTWLQAQEYCRTNHDDLASVSDDGERQHLVDLLKSQSIIEAWIGLFRVPWTSWSDNTYTGFYNWDAEPTFYTTDDHCAYLSSSTGKWYEILCSDIFPFFCYRGEIMLCLS</sequence>
<evidence type="ECO:0000259" key="2">
    <source>
        <dbReference type="PROSITE" id="PS50041"/>
    </source>
</evidence>
<evidence type="ECO:0000313" key="3">
    <source>
        <dbReference type="Ensembl" id="ENSPMGP00000014966.1"/>
    </source>
</evidence>
<protein>
    <recommendedName>
        <fullName evidence="2">C-type lectin domain-containing protein</fullName>
    </recommendedName>
</protein>
<dbReference type="InterPro" id="IPR016186">
    <property type="entry name" value="C-type_lectin-like/link_sf"/>
</dbReference>
<dbReference type="STRING" id="409849.ENSPMGP00000014966"/>
<dbReference type="Ensembl" id="ENSPMGT00000015952.1">
    <property type="protein sequence ID" value="ENSPMGP00000014966.1"/>
    <property type="gene ID" value="ENSPMGG00000012262.1"/>
</dbReference>
<dbReference type="InterPro" id="IPR001304">
    <property type="entry name" value="C-type_lectin-like"/>
</dbReference>
<keyword evidence="1" id="KW-1133">Transmembrane helix</keyword>
<dbReference type="InterPro" id="IPR016187">
    <property type="entry name" value="CTDL_fold"/>
</dbReference>
<proteinExistence type="predicted"/>
<accession>A0A3B4AEP6</accession>
<evidence type="ECO:0000256" key="1">
    <source>
        <dbReference type="SAM" id="Phobius"/>
    </source>
</evidence>
<dbReference type="Proteomes" id="UP000261520">
    <property type="component" value="Unplaced"/>
</dbReference>
<dbReference type="PROSITE" id="PS50041">
    <property type="entry name" value="C_TYPE_LECTIN_2"/>
    <property type="match status" value="1"/>
</dbReference>
<dbReference type="Gene3D" id="3.10.100.10">
    <property type="entry name" value="Mannose-Binding Protein A, subunit A"/>
    <property type="match status" value="1"/>
</dbReference>
<dbReference type="SUPFAM" id="SSF56436">
    <property type="entry name" value="C-type lectin-like"/>
    <property type="match status" value="1"/>
</dbReference>
<keyword evidence="4" id="KW-1185">Reference proteome</keyword>
<dbReference type="Pfam" id="PF00059">
    <property type="entry name" value="Lectin_C"/>
    <property type="match status" value="1"/>
</dbReference>
<dbReference type="PANTHER" id="PTHR45784">
    <property type="entry name" value="C-TYPE LECTIN DOMAIN FAMILY 20 MEMBER A-RELATED"/>
    <property type="match status" value="1"/>
</dbReference>
<organism evidence="3 4">
    <name type="scientific">Periophthalmus magnuspinnatus</name>
    <dbReference type="NCBI Taxonomy" id="409849"/>
    <lineage>
        <taxon>Eukaryota</taxon>
        <taxon>Metazoa</taxon>
        <taxon>Chordata</taxon>
        <taxon>Craniata</taxon>
        <taxon>Vertebrata</taxon>
        <taxon>Euteleostomi</taxon>
        <taxon>Actinopterygii</taxon>
        <taxon>Neopterygii</taxon>
        <taxon>Teleostei</taxon>
        <taxon>Neoteleostei</taxon>
        <taxon>Acanthomorphata</taxon>
        <taxon>Gobiaria</taxon>
        <taxon>Gobiiformes</taxon>
        <taxon>Gobioidei</taxon>
        <taxon>Gobiidae</taxon>
        <taxon>Oxudercinae</taxon>
        <taxon>Periophthalmus</taxon>
    </lineage>
</organism>